<keyword evidence="1" id="KW-0732">Signal</keyword>
<evidence type="ECO:0000313" key="2">
    <source>
        <dbReference type="EMBL" id="GIU36962.1"/>
    </source>
</evidence>
<evidence type="ECO:0000313" key="3">
    <source>
        <dbReference type="Proteomes" id="UP000773469"/>
    </source>
</evidence>
<evidence type="ECO:0000256" key="1">
    <source>
        <dbReference type="SAM" id="SignalP"/>
    </source>
</evidence>
<comment type="caution">
    <text evidence="2">The sequence shown here is derived from an EMBL/GenBank/DDBJ whole genome shotgun (WGS) entry which is preliminary data.</text>
</comment>
<proteinExistence type="predicted"/>
<accession>A0ABQ4NWG5</accession>
<feature type="chain" id="PRO_5046889143" evidence="1">
    <location>
        <begin position="20"/>
        <end position="136"/>
    </location>
</feature>
<organism evidence="2 3">
    <name type="scientific">Shewanella colwelliana</name>
    <name type="common">Alteromonas colwelliana</name>
    <dbReference type="NCBI Taxonomy" id="23"/>
    <lineage>
        <taxon>Bacteria</taxon>
        <taxon>Pseudomonadati</taxon>
        <taxon>Pseudomonadota</taxon>
        <taxon>Gammaproteobacteria</taxon>
        <taxon>Alteromonadales</taxon>
        <taxon>Shewanellaceae</taxon>
        <taxon>Shewanella</taxon>
    </lineage>
</organism>
<dbReference type="Proteomes" id="UP000773469">
    <property type="component" value="Unassembled WGS sequence"/>
</dbReference>
<sequence length="136" mass="15665">MKNFKLILILMFMSTFLFARGNAKSDIEIISVSMYEVLVSPDKFHGKNIEITGVYKFDLDLATLYPSKEYFIEDVFESSLSIHLPVWVTPKNLERLTELDGEYVRVTGEFDAKNRGYGGFNKGQIFNVKQIIKHSK</sequence>
<dbReference type="EMBL" id="BPEU01000004">
    <property type="protein sequence ID" value="GIU36962.1"/>
    <property type="molecule type" value="Genomic_DNA"/>
</dbReference>
<name>A0ABQ4NWG5_SHECO</name>
<gene>
    <name evidence="2" type="ORF">TUM3794_06900</name>
</gene>
<reference evidence="2 3" key="1">
    <citation type="submission" date="2021-05" db="EMBL/GenBank/DDBJ databases">
        <title>Molecular characterization for Shewanella algae harboring chromosomal blaOXA-55-like strains isolated from clinical and environment sample.</title>
        <authorList>
            <person name="Ohama Y."/>
            <person name="Aoki K."/>
            <person name="Harada S."/>
            <person name="Moriya K."/>
            <person name="Ishii Y."/>
            <person name="Tateda K."/>
        </authorList>
    </citation>
    <scope>NUCLEOTIDE SEQUENCE [LARGE SCALE GENOMIC DNA]</scope>
    <source>
        <strain evidence="2 3">MBTL60-118</strain>
    </source>
</reference>
<protein>
    <submittedName>
        <fullName evidence="2">Uncharacterized protein</fullName>
    </submittedName>
</protein>
<feature type="signal peptide" evidence="1">
    <location>
        <begin position="1"/>
        <end position="19"/>
    </location>
</feature>
<dbReference type="RefSeq" id="WP_220756267.1">
    <property type="nucleotide sequence ID" value="NZ_BPEU01000004.1"/>
</dbReference>
<keyword evidence="3" id="KW-1185">Reference proteome</keyword>